<evidence type="ECO:0000256" key="4">
    <source>
        <dbReference type="PROSITE-ProRule" id="PRU00473"/>
    </source>
</evidence>
<accession>A0A2T6B1X3</accession>
<evidence type="ECO:0000313" key="8">
    <source>
        <dbReference type="Proteomes" id="UP000244224"/>
    </source>
</evidence>
<evidence type="ECO:0000259" key="6">
    <source>
        <dbReference type="PROSITE" id="PS51123"/>
    </source>
</evidence>
<keyword evidence="8" id="KW-1185">Reference proteome</keyword>
<evidence type="ECO:0000313" key="7">
    <source>
        <dbReference type="EMBL" id="PTX50077.1"/>
    </source>
</evidence>
<keyword evidence="5" id="KW-0732">Signal</keyword>
<keyword evidence="2 4" id="KW-0472">Membrane</keyword>
<sequence length="312" mass="32644">MRRFCLGLALALLPGAMAAAPLSLRLPGPATETARITEPGASYRMPLGPWQDGRVKTRVAEGTVEQVAWRIAGPVSTLDLLAPLRKQLQAAGWQVLYECETDACGGFDFRYDLLLMTEPDMHVDLGDFRYLAAAKGDEVLSLMVSRSQASGFVQMTRVQPGAVAEETGLQPVDLGEAETPPAGVPGEAPDIGAALEGQGHAVLEGLDFASGAARLETAGNPALQALADWLAANPSRRIALVGHTDASGNLATNLALSKQRAAAVRQALIAAGADGARIEAQGVGYLAPRASNLTEAGRMANRRVEAILTSTE</sequence>
<dbReference type="SUPFAM" id="SSF103088">
    <property type="entry name" value="OmpA-like"/>
    <property type="match status" value="1"/>
</dbReference>
<dbReference type="AlphaFoldDB" id="A0A2T6B1X3"/>
<comment type="subcellular location">
    <subcellularLocation>
        <location evidence="1">Cell outer membrane</location>
    </subcellularLocation>
</comment>
<name>A0A2T6B1X3_9RHOB</name>
<protein>
    <submittedName>
        <fullName evidence="7">OOP family OmpA-OmpF porin</fullName>
    </submittedName>
</protein>
<keyword evidence="3" id="KW-0998">Cell outer membrane</keyword>
<evidence type="ECO:0000256" key="1">
    <source>
        <dbReference type="ARBA" id="ARBA00004442"/>
    </source>
</evidence>
<dbReference type="PANTHER" id="PTHR30329:SF21">
    <property type="entry name" value="LIPOPROTEIN YIAD-RELATED"/>
    <property type="match status" value="1"/>
</dbReference>
<feature type="chain" id="PRO_5015787054" evidence="5">
    <location>
        <begin position="20"/>
        <end position="312"/>
    </location>
</feature>
<organism evidence="7 8">
    <name type="scientific">Gemmobacter caeni</name>
    <dbReference type="NCBI Taxonomy" id="589035"/>
    <lineage>
        <taxon>Bacteria</taxon>
        <taxon>Pseudomonadati</taxon>
        <taxon>Pseudomonadota</taxon>
        <taxon>Alphaproteobacteria</taxon>
        <taxon>Rhodobacterales</taxon>
        <taxon>Paracoccaceae</taxon>
        <taxon>Gemmobacter</taxon>
    </lineage>
</organism>
<feature type="domain" description="OmpA-like" evidence="6">
    <location>
        <begin position="195"/>
        <end position="312"/>
    </location>
</feature>
<dbReference type="PRINTS" id="PR01021">
    <property type="entry name" value="OMPADOMAIN"/>
</dbReference>
<dbReference type="CDD" id="cd07185">
    <property type="entry name" value="OmpA_C-like"/>
    <property type="match status" value="1"/>
</dbReference>
<dbReference type="InterPro" id="IPR006665">
    <property type="entry name" value="OmpA-like"/>
</dbReference>
<dbReference type="OrthoDB" id="9792021at2"/>
<dbReference type="Proteomes" id="UP000244224">
    <property type="component" value="Unassembled WGS sequence"/>
</dbReference>
<dbReference type="Gene3D" id="3.30.1330.60">
    <property type="entry name" value="OmpA-like domain"/>
    <property type="match status" value="1"/>
</dbReference>
<dbReference type="InterPro" id="IPR006664">
    <property type="entry name" value="OMP_bac"/>
</dbReference>
<dbReference type="Pfam" id="PF00691">
    <property type="entry name" value="OmpA"/>
    <property type="match status" value="1"/>
</dbReference>
<dbReference type="PANTHER" id="PTHR30329">
    <property type="entry name" value="STATOR ELEMENT OF FLAGELLAR MOTOR COMPLEX"/>
    <property type="match status" value="1"/>
</dbReference>
<feature type="signal peptide" evidence="5">
    <location>
        <begin position="1"/>
        <end position="19"/>
    </location>
</feature>
<reference evidence="7 8" key="1">
    <citation type="submission" date="2018-04" db="EMBL/GenBank/DDBJ databases">
        <title>Genomic Encyclopedia of Archaeal and Bacterial Type Strains, Phase II (KMG-II): from individual species to whole genera.</title>
        <authorList>
            <person name="Goeker M."/>
        </authorList>
    </citation>
    <scope>NUCLEOTIDE SEQUENCE [LARGE SCALE GENOMIC DNA]</scope>
    <source>
        <strain evidence="7 8">DSM 21823</strain>
    </source>
</reference>
<evidence type="ECO:0000256" key="5">
    <source>
        <dbReference type="SAM" id="SignalP"/>
    </source>
</evidence>
<evidence type="ECO:0000256" key="3">
    <source>
        <dbReference type="ARBA" id="ARBA00023237"/>
    </source>
</evidence>
<gene>
    <name evidence="7" type="ORF">C8N34_106259</name>
</gene>
<dbReference type="InterPro" id="IPR036737">
    <property type="entry name" value="OmpA-like_sf"/>
</dbReference>
<dbReference type="InterPro" id="IPR050330">
    <property type="entry name" value="Bact_OuterMem_StrucFunc"/>
</dbReference>
<dbReference type="GO" id="GO:0009279">
    <property type="term" value="C:cell outer membrane"/>
    <property type="evidence" value="ECO:0007669"/>
    <property type="project" value="UniProtKB-SubCell"/>
</dbReference>
<dbReference type="PROSITE" id="PS51123">
    <property type="entry name" value="OMPA_2"/>
    <property type="match status" value="1"/>
</dbReference>
<evidence type="ECO:0000256" key="2">
    <source>
        <dbReference type="ARBA" id="ARBA00023136"/>
    </source>
</evidence>
<proteinExistence type="predicted"/>
<comment type="caution">
    <text evidence="7">The sequence shown here is derived from an EMBL/GenBank/DDBJ whole genome shotgun (WGS) entry which is preliminary data.</text>
</comment>
<dbReference type="RefSeq" id="WP_108128991.1">
    <property type="nucleotide sequence ID" value="NZ_QBKP01000006.1"/>
</dbReference>
<dbReference type="EMBL" id="QBKP01000006">
    <property type="protein sequence ID" value="PTX50077.1"/>
    <property type="molecule type" value="Genomic_DNA"/>
</dbReference>